<keyword evidence="2" id="KW-1185">Reference proteome</keyword>
<gene>
    <name evidence="1" type="ORF">KY465_13835</name>
</gene>
<accession>A0ABS6WQX1</accession>
<evidence type="ECO:0000313" key="2">
    <source>
        <dbReference type="Proteomes" id="UP001430804"/>
    </source>
</evidence>
<reference evidence="1" key="1">
    <citation type="submission" date="2021-07" db="EMBL/GenBank/DDBJ databases">
        <title>Pseudohoeflea marina sp. nov. a polyhydroxyalcanoate-producing bacterium.</title>
        <authorList>
            <person name="Zheng W."/>
            <person name="Yu S."/>
            <person name="Huang Y."/>
        </authorList>
    </citation>
    <scope>NUCLEOTIDE SEQUENCE</scope>
    <source>
        <strain evidence="1">DP4N28-3</strain>
    </source>
</reference>
<protein>
    <submittedName>
        <fullName evidence="1">Alkaline phosphatase family protein</fullName>
    </submittedName>
</protein>
<dbReference type="Pfam" id="PF01663">
    <property type="entry name" value="Phosphodiest"/>
    <property type="match status" value="1"/>
</dbReference>
<comment type="caution">
    <text evidence="1">The sequence shown here is derived from an EMBL/GenBank/DDBJ whole genome shotgun (WGS) entry which is preliminary data.</text>
</comment>
<dbReference type="Proteomes" id="UP001430804">
    <property type="component" value="Unassembled WGS sequence"/>
</dbReference>
<organism evidence="1 2">
    <name type="scientific">Pseudohoeflea coraliihabitans</name>
    <dbReference type="NCBI Taxonomy" id="2860393"/>
    <lineage>
        <taxon>Bacteria</taxon>
        <taxon>Pseudomonadati</taxon>
        <taxon>Pseudomonadota</taxon>
        <taxon>Alphaproteobacteria</taxon>
        <taxon>Hyphomicrobiales</taxon>
        <taxon>Rhizobiaceae</taxon>
        <taxon>Pseudohoeflea</taxon>
    </lineage>
</organism>
<name>A0ABS6WQX1_9HYPH</name>
<sequence>MKNKEDRILAIGLDAFDIGLAERLIGEARLPNLSKLIEQSAFFRLHHEERAKYTGLGWEHFSTGKGPDAQQRWSAISFDPANYSVHQPQSPNPPFIANSATPTVVFDLPYFDLEAVPNTGGLTSWGAHDPGTEAYARPTGLREEVEARFGKYPAPEWIYGFSWPSVQKTEAAGKALRDAVNLRSDITRWLLTEKLPDWKLAIAVFSETHSAVEQFWHGVDPGHPLSGLPSAGPARTALMDVYEAIDAFIGTINETFPDTTLIVFSMHGMGANTSDVPAMFLLPELLYRRSFRRAYAKDENWPSHLPGGMPVFGMDESWDKAMRKIVPWPGATGSVVARLQRLFEKSSPSGRQAAGNIGWMPAARYAPFWPSMRAFALPAYYDAWVRINLSGRERNGLVSSDEYETERKDIRDTLLQCRDPLSGSDAIEKVVFSDKEPYQIGPTEADIYVTFAPNVTGLTHPELGTIGPVPFRRTGGHTGDWGVLLAKGADIRPGDRGQANSFDVAPTILNLLGEAVSPDLSGESLISRIHQTAPAGP</sequence>
<dbReference type="InterPro" id="IPR002591">
    <property type="entry name" value="Phosphodiest/P_Trfase"/>
</dbReference>
<evidence type="ECO:0000313" key="1">
    <source>
        <dbReference type="EMBL" id="MBW3098362.1"/>
    </source>
</evidence>
<proteinExistence type="predicted"/>
<dbReference type="RefSeq" id="WP_219202326.1">
    <property type="nucleotide sequence ID" value="NZ_JAHWQX010000003.1"/>
</dbReference>
<dbReference type="EMBL" id="JAHWQX010000003">
    <property type="protein sequence ID" value="MBW3098362.1"/>
    <property type="molecule type" value="Genomic_DNA"/>
</dbReference>